<protein>
    <submittedName>
        <fullName evidence="2">Uncharacterized protein</fullName>
    </submittedName>
</protein>
<evidence type="ECO:0000313" key="3">
    <source>
        <dbReference type="Proteomes" id="UP001500350"/>
    </source>
</evidence>
<dbReference type="Proteomes" id="UP001500350">
    <property type="component" value="Unassembled WGS sequence"/>
</dbReference>
<evidence type="ECO:0000256" key="1">
    <source>
        <dbReference type="SAM" id="MobiDB-lite"/>
    </source>
</evidence>
<organism evidence="2 3">
    <name type="scientific">Dermacoccus profundi</name>
    <dbReference type="NCBI Taxonomy" id="322602"/>
    <lineage>
        <taxon>Bacteria</taxon>
        <taxon>Bacillati</taxon>
        <taxon>Actinomycetota</taxon>
        <taxon>Actinomycetes</taxon>
        <taxon>Micrococcales</taxon>
        <taxon>Dermacoccaceae</taxon>
        <taxon>Dermacoccus</taxon>
    </lineage>
</organism>
<evidence type="ECO:0000313" key="2">
    <source>
        <dbReference type="EMBL" id="GAA1568798.1"/>
    </source>
</evidence>
<reference evidence="2 3" key="1">
    <citation type="journal article" date="2019" name="Int. J. Syst. Evol. Microbiol.">
        <title>The Global Catalogue of Microorganisms (GCM) 10K type strain sequencing project: providing services to taxonomists for standard genome sequencing and annotation.</title>
        <authorList>
            <consortium name="The Broad Institute Genomics Platform"/>
            <consortium name="The Broad Institute Genome Sequencing Center for Infectious Disease"/>
            <person name="Wu L."/>
            <person name="Ma J."/>
        </authorList>
    </citation>
    <scope>NUCLEOTIDE SEQUENCE [LARGE SCALE GENOMIC DNA]</scope>
    <source>
        <strain evidence="2 3">JCM 14589</strain>
    </source>
</reference>
<feature type="compositionally biased region" description="Basic and acidic residues" evidence="1">
    <location>
        <begin position="84"/>
        <end position="102"/>
    </location>
</feature>
<dbReference type="EMBL" id="BAAANW010000011">
    <property type="protein sequence ID" value="GAA1568798.1"/>
    <property type="molecule type" value="Genomic_DNA"/>
</dbReference>
<accession>A0ABN2D1W1</accession>
<feature type="region of interest" description="Disordered" evidence="1">
    <location>
        <begin position="72"/>
        <end position="102"/>
    </location>
</feature>
<name>A0ABN2D1W1_9MICO</name>
<comment type="caution">
    <text evidence="2">The sequence shown here is derived from an EMBL/GenBank/DDBJ whole genome shotgun (WGS) entry which is preliminary data.</text>
</comment>
<keyword evidence="3" id="KW-1185">Reference proteome</keyword>
<sequence>MRRSRLIADALVNRKPFDESLHFSCRIPLDVLWQSRVEQLRPRAGEARAPAHVGLAPGYRPEIHVRQAELSVPFPRPPDSITESAHKSVSRLDEQDGDFRVR</sequence>
<proteinExistence type="predicted"/>
<gene>
    <name evidence="2" type="ORF">GCM10009763_16200</name>
</gene>